<accession>A0A7K3M0C5</accession>
<dbReference type="PANTHER" id="PTHR33608">
    <property type="entry name" value="BLL2464 PROTEIN"/>
    <property type="match status" value="1"/>
</dbReference>
<protein>
    <submittedName>
        <fullName evidence="3">DUF58 domain-containing protein</fullName>
    </submittedName>
</protein>
<evidence type="ECO:0000259" key="2">
    <source>
        <dbReference type="Pfam" id="PF01882"/>
    </source>
</evidence>
<reference evidence="3 4" key="1">
    <citation type="submission" date="2019-11" db="EMBL/GenBank/DDBJ databases">
        <authorList>
            <person name="Li X.-J."/>
            <person name="Feng X.-M."/>
        </authorList>
    </citation>
    <scope>NUCLEOTIDE SEQUENCE [LARGE SCALE GENOMIC DNA]</scope>
    <source>
        <strain evidence="3 4">XMNu-373</strain>
    </source>
</reference>
<sequence length="461" mass="49755">MSWLSKRRYWIPTPAYSRAVALPVVLTGFALVLGRTELLLLGVPLALGAALAHGRHSALARAWTGESGLGAPPEVRVIGPERLDSGHRAKLATSLAPSSGQFVTVILPPTIQDGDGERVAVQAPGRDHEPRQIVTEMEITTWGTHVLARPTHLVAADDALWVAGPTEGAPFTAKVLPAITSRLPSGALPPRPAGMVGAHRTRRPGEGTELHEISPFVPGDRLRRIDWRVTSRQSGVDEQLYTRRTLVDADADVMCCLDNRYDLSADVAQWSASSEVTPREARDHGSRTSIDLAVDTVSSIAAAYLAHGDRVGMIDLSNPATLVRPASGSRHLIRLRNHLARHTRRPSSGDLARLARRIPAFPPGSIIVVTSVFFDDDIVDVAAGWRRAGHPVLAADVLPEPLRVPSKNREMAVALRIVLAERDERLAALTAQGVTVTPADPGQLALNLARLARAPRRSRHR</sequence>
<gene>
    <name evidence="3" type="ORF">F7O44_06410</name>
</gene>
<feature type="domain" description="DUF58" evidence="2">
    <location>
        <begin position="215"/>
        <end position="398"/>
    </location>
</feature>
<dbReference type="RefSeq" id="WP_162449420.1">
    <property type="nucleotide sequence ID" value="NZ_WLZY01000002.1"/>
</dbReference>
<dbReference type="EMBL" id="WLZY01000002">
    <property type="protein sequence ID" value="NDL56700.1"/>
    <property type="molecule type" value="Genomic_DNA"/>
</dbReference>
<organism evidence="3 4">
    <name type="scientific">Phytoactinopolyspora mesophila</name>
    <dbReference type="NCBI Taxonomy" id="2650750"/>
    <lineage>
        <taxon>Bacteria</taxon>
        <taxon>Bacillati</taxon>
        <taxon>Actinomycetota</taxon>
        <taxon>Actinomycetes</taxon>
        <taxon>Jiangellales</taxon>
        <taxon>Jiangellaceae</taxon>
        <taxon>Phytoactinopolyspora</taxon>
    </lineage>
</organism>
<feature type="compositionally biased region" description="Basic and acidic residues" evidence="1">
    <location>
        <begin position="203"/>
        <end position="212"/>
    </location>
</feature>
<dbReference type="InterPro" id="IPR002881">
    <property type="entry name" value="DUF58"/>
</dbReference>
<dbReference type="Proteomes" id="UP000460435">
    <property type="component" value="Unassembled WGS sequence"/>
</dbReference>
<evidence type="ECO:0000256" key="1">
    <source>
        <dbReference type="SAM" id="MobiDB-lite"/>
    </source>
</evidence>
<evidence type="ECO:0000313" key="3">
    <source>
        <dbReference type="EMBL" id="NDL56700.1"/>
    </source>
</evidence>
<evidence type="ECO:0000313" key="4">
    <source>
        <dbReference type="Proteomes" id="UP000460435"/>
    </source>
</evidence>
<dbReference type="Pfam" id="PF01882">
    <property type="entry name" value="DUF58"/>
    <property type="match status" value="1"/>
</dbReference>
<proteinExistence type="predicted"/>
<comment type="caution">
    <text evidence="3">The sequence shown here is derived from an EMBL/GenBank/DDBJ whole genome shotgun (WGS) entry which is preliminary data.</text>
</comment>
<dbReference type="PANTHER" id="PTHR33608:SF14">
    <property type="entry name" value="POSSIBLE CONSERVED SECRETED PROTEIN"/>
    <property type="match status" value="1"/>
</dbReference>
<dbReference type="AlphaFoldDB" id="A0A7K3M0C5"/>
<keyword evidence="4" id="KW-1185">Reference proteome</keyword>
<name>A0A7K3M0C5_9ACTN</name>
<feature type="region of interest" description="Disordered" evidence="1">
    <location>
        <begin position="186"/>
        <end position="213"/>
    </location>
</feature>